<keyword evidence="3" id="KW-0158">Chromosome</keyword>
<evidence type="ECO:0000256" key="8">
    <source>
        <dbReference type="ARBA" id="ARBA00023306"/>
    </source>
</evidence>
<evidence type="ECO:0000256" key="1">
    <source>
        <dbReference type="ARBA" id="ARBA00004123"/>
    </source>
</evidence>
<evidence type="ECO:0000256" key="2">
    <source>
        <dbReference type="ARBA" id="ARBA00004629"/>
    </source>
</evidence>
<dbReference type="PANTHER" id="PTHR15459:SF3">
    <property type="entry name" value="POLYAMINE-MODULATED FACTOR 1"/>
    <property type="match status" value="1"/>
</dbReference>
<dbReference type="GO" id="GO:0005634">
    <property type="term" value="C:nucleus"/>
    <property type="evidence" value="ECO:0007669"/>
    <property type="project" value="UniProtKB-SubCell"/>
</dbReference>
<dbReference type="RefSeq" id="XP_032831826.1">
    <property type="nucleotide sequence ID" value="XM_032975935.1"/>
</dbReference>
<dbReference type="InterPro" id="IPR007128">
    <property type="entry name" value="PMF1/Nnf1"/>
</dbReference>
<dbReference type="GO" id="GO:0051301">
    <property type="term" value="P:cell division"/>
    <property type="evidence" value="ECO:0007669"/>
    <property type="project" value="UniProtKB-KW"/>
</dbReference>
<proteinExistence type="predicted"/>
<evidence type="ECO:0000256" key="10">
    <source>
        <dbReference type="SAM" id="MobiDB-lite"/>
    </source>
</evidence>
<dbReference type="CTD" id="11243"/>
<evidence type="ECO:0000313" key="11">
    <source>
        <dbReference type="Proteomes" id="UP001318040"/>
    </source>
</evidence>
<keyword evidence="6" id="KW-0995">Kinetochore</keyword>
<gene>
    <name evidence="12" type="primary">LOC116955011</name>
</gene>
<evidence type="ECO:0000256" key="3">
    <source>
        <dbReference type="ARBA" id="ARBA00022454"/>
    </source>
</evidence>
<evidence type="ECO:0000256" key="5">
    <source>
        <dbReference type="ARBA" id="ARBA00022776"/>
    </source>
</evidence>
<dbReference type="AlphaFoldDB" id="A0AAJ7UAT1"/>
<evidence type="ECO:0000256" key="7">
    <source>
        <dbReference type="ARBA" id="ARBA00023242"/>
    </source>
</evidence>
<organism evidence="11 12">
    <name type="scientific">Petromyzon marinus</name>
    <name type="common">Sea lamprey</name>
    <dbReference type="NCBI Taxonomy" id="7757"/>
    <lineage>
        <taxon>Eukaryota</taxon>
        <taxon>Metazoa</taxon>
        <taxon>Chordata</taxon>
        <taxon>Craniata</taxon>
        <taxon>Vertebrata</taxon>
        <taxon>Cyclostomata</taxon>
        <taxon>Hyperoartia</taxon>
        <taxon>Petromyzontiformes</taxon>
        <taxon>Petromyzontidae</taxon>
        <taxon>Petromyzon</taxon>
    </lineage>
</organism>
<reference evidence="12" key="1">
    <citation type="submission" date="2025-08" db="UniProtKB">
        <authorList>
            <consortium name="RefSeq"/>
        </authorList>
    </citation>
    <scope>IDENTIFICATION</scope>
    <source>
        <tissue evidence="12">Sperm</tissue>
    </source>
</reference>
<dbReference type="PANTHER" id="PTHR15459">
    <property type="entry name" value="POLYAMINE-MODULATED FACTOR 1"/>
    <property type="match status" value="1"/>
</dbReference>
<keyword evidence="11" id="KW-1185">Reference proteome</keyword>
<keyword evidence="9" id="KW-0137">Centromere</keyword>
<sequence length="201" mass="22549">MDSPPAEGAQGPQRMEAEAAVGAEERERLSEFWVATDKLLERIPAALKLKHFAKSYPMVYADNPELLKKIHENSKEHLRKAIKEEMDLIVLEEGLEKLLGSLDELAKGAPVEPAWRPSGDPASDVRAHLHKYLQQEPEFVRRSLQCCQRDTAALAQRVLDGRQQIQALQANIAAKRAQWEECYKICQEAPCLQGAISDGKI</sequence>
<accession>A0AAJ7UAT1</accession>
<keyword evidence="7" id="KW-0539">Nucleus</keyword>
<dbReference type="Pfam" id="PF03980">
    <property type="entry name" value="Nnf1"/>
    <property type="match status" value="1"/>
</dbReference>
<dbReference type="KEGG" id="pmrn:116955011"/>
<keyword evidence="5" id="KW-0498">Mitosis</keyword>
<evidence type="ECO:0000313" key="12">
    <source>
        <dbReference type="RefSeq" id="XP_032831826.1"/>
    </source>
</evidence>
<evidence type="ECO:0000256" key="9">
    <source>
        <dbReference type="ARBA" id="ARBA00023328"/>
    </source>
</evidence>
<evidence type="ECO:0000256" key="6">
    <source>
        <dbReference type="ARBA" id="ARBA00022838"/>
    </source>
</evidence>
<evidence type="ECO:0000256" key="4">
    <source>
        <dbReference type="ARBA" id="ARBA00022618"/>
    </source>
</evidence>
<dbReference type="GO" id="GO:0007059">
    <property type="term" value="P:chromosome segregation"/>
    <property type="evidence" value="ECO:0007669"/>
    <property type="project" value="TreeGrafter"/>
</dbReference>
<dbReference type="GO" id="GO:0000444">
    <property type="term" value="C:MIS12/MIND type complex"/>
    <property type="evidence" value="ECO:0007669"/>
    <property type="project" value="InterPro"/>
</dbReference>
<name>A0AAJ7UAT1_PETMA</name>
<keyword evidence="8" id="KW-0131">Cell cycle</keyword>
<dbReference type="Proteomes" id="UP001318040">
    <property type="component" value="Chromosome 57"/>
</dbReference>
<comment type="subcellular location">
    <subcellularLocation>
        <location evidence="2">Chromosome</location>
        <location evidence="2">Centromere</location>
        <location evidence="2">Kinetochore</location>
    </subcellularLocation>
    <subcellularLocation>
        <location evidence="1">Nucleus</location>
    </subcellularLocation>
</comment>
<protein>
    <submittedName>
        <fullName evidence="12">Polyamine-modulated factor 1-like</fullName>
    </submittedName>
</protein>
<keyword evidence="4" id="KW-0132">Cell division</keyword>
<feature type="region of interest" description="Disordered" evidence="10">
    <location>
        <begin position="1"/>
        <end position="22"/>
    </location>
</feature>